<organism evidence="11 12">
    <name type="scientific">Pantoea osteomyelitidis</name>
    <dbReference type="NCBI Taxonomy" id="3230026"/>
    <lineage>
        <taxon>Bacteria</taxon>
        <taxon>Pseudomonadati</taxon>
        <taxon>Pseudomonadota</taxon>
        <taxon>Gammaproteobacteria</taxon>
        <taxon>Enterobacterales</taxon>
        <taxon>Erwiniaceae</taxon>
        <taxon>Pantoea</taxon>
    </lineage>
</organism>
<sequence>MKKNLLSAGIRHALLLGGALTLSQPLLAAESSNPALQALFDQAAYWHQKAHDELAKAALQKVLMVEANNTEALYLLALYAQQSGDSEAATQWRTRLSQASPGDAHLAELDNARQLQTIPQAQLTLARQQARSGNIAAALQTWRNTFSGNEPPASVAAEYYLTMAGDRSLLPQAVDSLRQFAAAHPQDINARLALGKVLTYQEATRREGVEMLSSLADGNKEADSSLRQALLWLAPQSQDAALYQAYQQRHPQDSAVMDYYRKNAGGAEKGAGYTALNSGDVAGAEQNFGKALQANPQDADALAGMGYVAQRSGKYNEAADYLQRAAQQGGDQSETRQKQASDAQFYAQLTNAQQALKNGDSAQALALSEPLTQAEGEKGLAAKLFRADVLRRSNQFDQAEQTYRAILQTDPDNRNAKEGLFYVLRQQNRTAEANTLLGSLPDSVRQSVAPRGNSSDPLRQQAKRALAQGNSASAITILQQGIQRFPNDGWMRLDLARIYRSQGDSAQAANVMQPVMRNGASANELYAGAINASESGAWQQANQLLRRIPAGSQSQEMRTLAQRVNFNLQMAIAGQYLAQGSTAAAANTLKALAVNPPANPVDAGNLAKNLAQAGDVPDAVSVVRANMRRGVQGNAGDYAAQVAVLNQAGLASEAQSFLNSPELQARSTPTQLAGIRNGYVINEADRLREQKQYAAAYDKLIGALQHDPQNRDLMFAMARLYQSGKMNKEAGVVYDYLLTEDTPGQDAREGAINVALAQNNLDKANTLARGLREEQTPDRLLLLARVADANGDHAQAMSYLRTARGQLIGLQGAETGSVPSVGGLALADNPFINRSTTPLKGSPSSYGSVLPWQSAPAYSAEGVVPASGAAMPTAENRTLHQIDSMMDDLEQQTGTWLQGGVQIRGRDGESGLSKLTEAKAPLTWSSAPFGDSRFEFTVTPVSLNAGTASGDAWRRLGSNAGSNAVQNLVTTINNEQTYLDGLTSTELAAFAAAHPDLASQSAEITNRLSNITFDQLNPLTAQGAANLAWINNNQAVKNYLLASSRKPSVTQAGSESSDSQTASGVELNLALKGSNYKIDLGSTPLGQDLSTLVGGIQLSPKLTDYLTLILTGERRAVTDSLLSYVGTEDKFSGKRWGRVTKNGGNALLSYDNGDAGFYAGAGLYSYLGENVASNNSVQANAGAYVRPFHYDDRELKLGMSLSWMDFSKNLSYFSYGQGGYFSPQNYVSVSFPVDFTRKYDDLSVKLGGSVGYQSYSQDKSAYFPDNAEWQSFMDEMVTDGFAKESYYSGGSKNGIGYNIHAGADYKVNKEMTIGGQVGYDTFGDYNESTAQLWFRYLFGDK</sequence>
<comment type="caution">
    <text evidence="11">The sequence shown here is derived from an EMBL/GenBank/DDBJ whole genome shotgun (WGS) entry which is preliminary data.</text>
</comment>
<feature type="signal peptide" evidence="9">
    <location>
        <begin position="1"/>
        <end position="28"/>
    </location>
</feature>
<evidence type="ECO:0000313" key="11">
    <source>
        <dbReference type="EMBL" id="MFH8132705.1"/>
    </source>
</evidence>
<keyword evidence="5 7" id="KW-0802">TPR repeat</keyword>
<dbReference type="PROSITE" id="PS50005">
    <property type="entry name" value="TPR"/>
    <property type="match status" value="2"/>
</dbReference>
<evidence type="ECO:0000256" key="3">
    <source>
        <dbReference type="ARBA" id="ARBA00022729"/>
    </source>
</evidence>
<dbReference type="PANTHER" id="PTHR12558">
    <property type="entry name" value="CELL DIVISION CYCLE 16,23,27"/>
    <property type="match status" value="1"/>
</dbReference>
<evidence type="ECO:0000256" key="7">
    <source>
        <dbReference type="PROSITE-ProRule" id="PRU00339"/>
    </source>
</evidence>
<feature type="chain" id="PRO_5045773786" evidence="9">
    <location>
        <begin position="29"/>
        <end position="1341"/>
    </location>
</feature>
<keyword evidence="3 9" id="KW-0732">Signal</keyword>
<feature type="repeat" description="TPR" evidence="7">
    <location>
        <begin position="380"/>
        <end position="413"/>
    </location>
</feature>
<keyword evidence="12" id="KW-1185">Reference proteome</keyword>
<keyword evidence="4" id="KW-0677">Repeat</keyword>
<dbReference type="InterPro" id="IPR011990">
    <property type="entry name" value="TPR-like_helical_dom_sf"/>
</dbReference>
<feature type="region of interest" description="Disordered" evidence="8">
    <location>
        <begin position="437"/>
        <end position="463"/>
    </location>
</feature>
<dbReference type="Gene3D" id="1.25.40.10">
    <property type="entry name" value="Tetratricopeptide repeat domain"/>
    <property type="match status" value="5"/>
</dbReference>
<gene>
    <name evidence="11" type="ORF">ABU178_00680</name>
</gene>
<feature type="domain" description="Cellulose synthase operon C C-terminal" evidence="10">
    <location>
        <begin position="1048"/>
        <end position="1338"/>
    </location>
</feature>
<dbReference type="PRINTS" id="PR01441">
    <property type="entry name" value="CELLSNTHASEC"/>
</dbReference>
<dbReference type="Proteomes" id="UP001611251">
    <property type="component" value="Unassembled WGS sequence"/>
</dbReference>
<evidence type="ECO:0000256" key="8">
    <source>
        <dbReference type="SAM" id="MobiDB-lite"/>
    </source>
</evidence>
<dbReference type="InterPro" id="IPR019734">
    <property type="entry name" value="TPR_rpt"/>
</dbReference>
<dbReference type="SUPFAM" id="SSF48452">
    <property type="entry name" value="TPR-like"/>
    <property type="match status" value="3"/>
</dbReference>
<accession>A0ABW7PQZ8</accession>
<dbReference type="InterPro" id="IPR008410">
    <property type="entry name" value="BCSC_C"/>
</dbReference>
<dbReference type="InterPro" id="IPR003921">
    <property type="entry name" value="Cell_synth_C"/>
</dbReference>
<dbReference type="PANTHER" id="PTHR12558:SF13">
    <property type="entry name" value="CELL DIVISION CYCLE PROTEIN 27 HOMOLOG"/>
    <property type="match status" value="1"/>
</dbReference>
<comment type="function">
    <text evidence="1">Required for maximal bacterial cellulose synthesis.</text>
</comment>
<evidence type="ECO:0000256" key="6">
    <source>
        <dbReference type="ARBA" id="ARBA00022916"/>
    </source>
</evidence>
<dbReference type="Pfam" id="PF14559">
    <property type="entry name" value="TPR_19"/>
    <property type="match status" value="3"/>
</dbReference>
<evidence type="ECO:0000259" key="10">
    <source>
        <dbReference type="Pfam" id="PF05420"/>
    </source>
</evidence>
<evidence type="ECO:0000313" key="12">
    <source>
        <dbReference type="Proteomes" id="UP001611251"/>
    </source>
</evidence>
<name>A0ABW7PQZ8_9GAMM</name>
<feature type="repeat" description="TPR" evidence="7">
    <location>
        <begin position="299"/>
        <end position="332"/>
    </location>
</feature>
<evidence type="ECO:0000256" key="5">
    <source>
        <dbReference type="ARBA" id="ARBA00022803"/>
    </source>
</evidence>
<keyword evidence="6" id="KW-0135">Cellulose biosynthesis</keyword>
<evidence type="ECO:0000256" key="4">
    <source>
        <dbReference type="ARBA" id="ARBA00022737"/>
    </source>
</evidence>
<dbReference type="Pfam" id="PF05420">
    <property type="entry name" value="BCSC_C"/>
    <property type="match status" value="1"/>
</dbReference>
<reference evidence="11 12" key="1">
    <citation type="submission" date="2024-08" db="EMBL/GenBank/DDBJ databases">
        <title>Pantoea ronii - a newly identified human opportunistic pathogen.</title>
        <authorList>
            <person name="Keidar-Friedman D."/>
            <person name="Sorek N."/>
            <person name="Leshin-Carmel D."/>
            <person name="Tsur A."/>
            <person name="Amsalem M."/>
            <person name="Tolkach D."/>
            <person name="Brosh-Nissimov T."/>
        </authorList>
    </citation>
    <scope>NUCLEOTIDE SEQUENCE [LARGE SCALE GENOMIC DNA]</scope>
    <source>
        <strain evidence="11 12">AA23256</strain>
    </source>
</reference>
<protein>
    <submittedName>
        <fullName evidence="11">Cellulose synthase subunit BcsC-related outer membrane protein</fullName>
    </submittedName>
</protein>
<comment type="pathway">
    <text evidence="2">Glycan metabolism; bacterial cellulose biosynthesis.</text>
</comment>
<dbReference type="SMART" id="SM00028">
    <property type="entry name" value="TPR"/>
    <property type="match status" value="7"/>
</dbReference>
<proteinExistence type="predicted"/>
<evidence type="ECO:0000256" key="2">
    <source>
        <dbReference type="ARBA" id="ARBA00005186"/>
    </source>
</evidence>
<evidence type="ECO:0000256" key="1">
    <source>
        <dbReference type="ARBA" id="ARBA00003476"/>
    </source>
</evidence>
<evidence type="ECO:0000256" key="9">
    <source>
        <dbReference type="SAM" id="SignalP"/>
    </source>
</evidence>
<dbReference type="EMBL" id="JBGFSN010000001">
    <property type="protein sequence ID" value="MFH8132705.1"/>
    <property type="molecule type" value="Genomic_DNA"/>
</dbReference>
<dbReference type="RefSeq" id="WP_397210983.1">
    <property type="nucleotide sequence ID" value="NZ_JBGFSN010000001.1"/>
</dbReference>